<protein>
    <submittedName>
        <fullName evidence="4">BHLH domain-containing protein</fullName>
    </submittedName>
</protein>
<keyword evidence="3" id="KW-1185">Reference proteome</keyword>
<accession>A0A0M3K204</accession>
<evidence type="ECO:0000313" key="3">
    <source>
        <dbReference type="Proteomes" id="UP000267096"/>
    </source>
</evidence>
<organism evidence="4">
    <name type="scientific">Anisakis simplex</name>
    <name type="common">Herring worm</name>
    <dbReference type="NCBI Taxonomy" id="6269"/>
    <lineage>
        <taxon>Eukaryota</taxon>
        <taxon>Metazoa</taxon>
        <taxon>Ecdysozoa</taxon>
        <taxon>Nematoda</taxon>
        <taxon>Chromadorea</taxon>
        <taxon>Rhabditida</taxon>
        <taxon>Spirurina</taxon>
        <taxon>Ascaridomorpha</taxon>
        <taxon>Ascaridoidea</taxon>
        <taxon>Anisakidae</taxon>
        <taxon>Anisakis</taxon>
        <taxon>Anisakis simplex complex</taxon>
    </lineage>
</organism>
<feature type="region of interest" description="Disordered" evidence="1">
    <location>
        <begin position="1"/>
        <end position="36"/>
    </location>
</feature>
<dbReference type="GO" id="GO:0046983">
    <property type="term" value="F:protein dimerization activity"/>
    <property type="evidence" value="ECO:0007669"/>
    <property type="project" value="InterPro"/>
</dbReference>
<sequence>MRSSSTPSSSYNSPSYSSSSSASDSDSSSNIKQGRIFKLAKERRERRATMAKLQQMVPYAREGDSQLQLLQHIMDYIYFLQQQLQKEDAENMVPMVSVSDLSRLFSQFSTDASRSVQHHVLSN</sequence>
<dbReference type="SUPFAM" id="SSF47459">
    <property type="entry name" value="HLH, helix-loop-helix DNA-binding domain"/>
    <property type="match status" value="1"/>
</dbReference>
<feature type="compositionally biased region" description="Low complexity" evidence="1">
    <location>
        <begin position="1"/>
        <end position="30"/>
    </location>
</feature>
<dbReference type="Gene3D" id="4.10.280.10">
    <property type="entry name" value="Helix-loop-helix DNA-binding domain"/>
    <property type="match status" value="1"/>
</dbReference>
<evidence type="ECO:0000256" key="1">
    <source>
        <dbReference type="SAM" id="MobiDB-lite"/>
    </source>
</evidence>
<gene>
    <name evidence="2" type="ORF">ASIM_LOCUS14328</name>
</gene>
<evidence type="ECO:0000313" key="4">
    <source>
        <dbReference type="WBParaSite" id="ASIM_0001491801-mRNA-1"/>
    </source>
</evidence>
<dbReference type="WBParaSite" id="ASIM_0001491801-mRNA-1">
    <property type="protein sequence ID" value="ASIM_0001491801-mRNA-1"/>
    <property type="gene ID" value="ASIM_0001491801"/>
</dbReference>
<reference evidence="4" key="1">
    <citation type="submission" date="2017-02" db="UniProtKB">
        <authorList>
            <consortium name="WormBaseParasite"/>
        </authorList>
    </citation>
    <scope>IDENTIFICATION</scope>
</reference>
<reference evidence="2 3" key="2">
    <citation type="submission" date="2018-11" db="EMBL/GenBank/DDBJ databases">
        <authorList>
            <consortium name="Pathogen Informatics"/>
        </authorList>
    </citation>
    <scope>NUCLEOTIDE SEQUENCE [LARGE SCALE GENOMIC DNA]</scope>
</reference>
<dbReference type="Proteomes" id="UP000267096">
    <property type="component" value="Unassembled WGS sequence"/>
</dbReference>
<evidence type="ECO:0000313" key="2">
    <source>
        <dbReference type="EMBL" id="VDK52076.1"/>
    </source>
</evidence>
<proteinExistence type="predicted"/>
<dbReference type="InterPro" id="IPR036638">
    <property type="entry name" value="HLH_DNA-bd_sf"/>
</dbReference>
<dbReference type="OrthoDB" id="10047910at2759"/>
<dbReference type="EMBL" id="UYRR01031705">
    <property type="protein sequence ID" value="VDK52076.1"/>
    <property type="molecule type" value="Genomic_DNA"/>
</dbReference>
<dbReference type="AlphaFoldDB" id="A0A0M3K204"/>
<name>A0A0M3K204_ANISI</name>